<evidence type="ECO:0000313" key="3">
    <source>
        <dbReference type="Proteomes" id="UP000617628"/>
    </source>
</evidence>
<keyword evidence="3" id="KW-1185">Reference proteome</keyword>
<proteinExistence type="predicted"/>
<dbReference type="EMBL" id="JAENIL010000036">
    <property type="protein sequence ID" value="MBK1878828.1"/>
    <property type="molecule type" value="Genomic_DNA"/>
</dbReference>
<sequence length="155" mass="16597">MKYINKLSALVAIFVLGGVSSASAQPDDSVTRTYTLPNFTVEGVSNPVLQSYSTPRVHNSTIGTEITMYYTINKKGRVQSIRSNAGPFSEMSESELSILMTRTLRSWKFTPATNGVGEPVSIRVSMPVKVMSPGAGGDAYAGIVVKDMKLVAKSG</sequence>
<evidence type="ECO:0008006" key="4">
    <source>
        <dbReference type="Google" id="ProtNLM"/>
    </source>
</evidence>
<feature type="chain" id="PRO_5037207095" description="TonB C-terminal domain-containing protein" evidence="1">
    <location>
        <begin position="25"/>
        <end position="155"/>
    </location>
</feature>
<keyword evidence="1" id="KW-0732">Signal</keyword>
<protein>
    <recommendedName>
        <fullName evidence="4">TonB C-terminal domain-containing protein</fullName>
    </recommendedName>
</protein>
<reference evidence="2" key="1">
    <citation type="submission" date="2021-01" db="EMBL/GenBank/DDBJ databases">
        <title>Modified the classification status of verrucomicrobia.</title>
        <authorList>
            <person name="Feng X."/>
        </authorList>
    </citation>
    <scope>NUCLEOTIDE SEQUENCE</scope>
    <source>
        <strain evidence="2">KCTC 13126</strain>
    </source>
</reference>
<organism evidence="2 3">
    <name type="scientific">Pelagicoccus mobilis</name>
    <dbReference type="NCBI Taxonomy" id="415221"/>
    <lineage>
        <taxon>Bacteria</taxon>
        <taxon>Pseudomonadati</taxon>
        <taxon>Verrucomicrobiota</taxon>
        <taxon>Opitutia</taxon>
        <taxon>Puniceicoccales</taxon>
        <taxon>Pelagicoccaceae</taxon>
        <taxon>Pelagicoccus</taxon>
    </lineage>
</organism>
<dbReference type="RefSeq" id="WP_200357042.1">
    <property type="nucleotide sequence ID" value="NZ_JAENIL010000036.1"/>
</dbReference>
<comment type="caution">
    <text evidence="2">The sequence shown here is derived from an EMBL/GenBank/DDBJ whole genome shotgun (WGS) entry which is preliminary data.</text>
</comment>
<evidence type="ECO:0000313" key="2">
    <source>
        <dbReference type="EMBL" id="MBK1878828.1"/>
    </source>
</evidence>
<dbReference type="Proteomes" id="UP000617628">
    <property type="component" value="Unassembled WGS sequence"/>
</dbReference>
<gene>
    <name evidence="2" type="ORF">JIN87_18240</name>
</gene>
<evidence type="ECO:0000256" key="1">
    <source>
        <dbReference type="SAM" id="SignalP"/>
    </source>
</evidence>
<dbReference type="AlphaFoldDB" id="A0A934VSM6"/>
<name>A0A934VSM6_9BACT</name>
<feature type="signal peptide" evidence="1">
    <location>
        <begin position="1"/>
        <end position="24"/>
    </location>
</feature>
<accession>A0A934VSM6</accession>